<dbReference type="AlphaFoldDB" id="A0A915ZQ16"/>
<evidence type="ECO:0000313" key="1">
    <source>
        <dbReference type="EMBL" id="CAB5386344.1"/>
    </source>
</evidence>
<dbReference type="OrthoDB" id="2345795at2759"/>
<protein>
    <submittedName>
        <fullName evidence="1">Uncharacterized protein</fullName>
    </submittedName>
</protein>
<dbReference type="Proteomes" id="UP000684084">
    <property type="component" value="Unassembled WGS sequence"/>
</dbReference>
<comment type="caution">
    <text evidence="1">The sequence shown here is derived from an EMBL/GenBank/DDBJ whole genome shotgun (WGS) entry which is preliminary data.</text>
</comment>
<organism evidence="1 2">
    <name type="scientific">Rhizophagus irregularis</name>
    <dbReference type="NCBI Taxonomy" id="588596"/>
    <lineage>
        <taxon>Eukaryota</taxon>
        <taxon>Fungi</taxon>
        <taxon>Fungi incertae sedis</taxon>
        <taxon>Mucoromycota</taxon>
        <taxon>Glomeromycotina</taxon>
        <taxon>Glomeromycetes</taxon>
        <taxon>Glomerales</taxon>
        <taxon>Glomeraceae</taxon>
        <taxon>Rhizophagus</taxon>
    </lineage>
</organism>
<gene>
    <name evidence="1" type="ORF">CHRIB12_LOCUS19679</name>
</gene>
<reference evidence="1" key="1">
    <citation type="submission" date="2020-05" db="EMBL/GenBank/DDBJ databases">
        <authorList>
            <person name="Rincon C."/>
            <person name="Sanders R I."/>
            <person name="Robbins C."/>
            <person name="Chaturvedi A."/>
        </authorList>
    </citation>
    <scope>NUCLEOTIDE SEQUENCE</scope>
    <source>
        <strain evidence="1">CHB12</strain>
    </source>
</reference>
<name>A0A915ZQ16_9GLOM</name>
<dbReference type="VEuPathDB" id="FungiDB:RhiirFUN_018461"/>
<sequence length="556" mass="64478">MGSNSFNSKIIYTQPFSNHSSKSLQNSSRNNFISLPVTTTNHFTNFPVNKVMALPSPSVPKIIPILISPDNQLVFNKSKYKERDHNDIKKYNQPVYNKERDIRTDNRIVSSKGKEREHTVIRNDYRLASSKGKEREHSDIDIDNQRVYNEAKNKEREHIDITESNIHNIFSSTTVQDDEEIDMEIDDNIPQPTVYFSNQLTETGHASNQAPSNKLTKTEHALNQAPLNKLPETGHVLNQVPVEQQFKPSVSFVEKVIRFLNSYNYEFDILNIMIDFSNKYQEIFQIDSVYLKPYHNNSCVLLHQLSIILFNRINSAKVYGPDFFKLEKLAAVFYEKLLNAEINHQKSVKTYLNPYCRNEFHPQDSQVWRKYNLRHDSNYVNINNKRKFNYLPEFSSGLPQRKIQRSDRMMKIEEMGTNIAPNHLNEVVFNQGIQQSSTTSPSNPNLPNNNGITDNIMERKCNKIMANAIQELAIASLAMKYNPEVTPGKLDNIVRKLSIRRVAKEYGSIVDYIKNLIGIFDSGGMDAVTKHLEERFFFRLKFQSKRQIKESLQNKQ</sequence>
<dbReference type="EMBL" id="CAGKOT010000055">
    <property type="protein sequence ID" value="CAB5386344.1"/>
    <property type="molecule type" value="Genomic_DNA"/>
</dbReference>
<proteinExistence type="predicted"/>
<accession>A0A915ZQ16</accession>
<evidence type="ECO:0000313" key="2">
    <source>
        <dbReference type="Proteomes" id="UP000684084"/>
    </source>
</evidence>